<dbReference type="STRING" id="1963862.B4O97_04090"/>
<evidence type="ECO:0000256" key="1">
    <source>
        <dbReference type="PIRSR" id="PIRSR001359-1"/>
    </source>
</evidence>
<gene>
    <name evidence="4" type="ORF">B4O97_04090</name>
</gene>
<dbReference type="Gene3D" id="3.20.20.70">
    <property type="entry name" value="Aldolase class I"/>
    <property type="match status" value="1"/>
</dbReference>
<feature type="active site" description="Proton donor" evidence="1">
    <location>
        <position position="98"/>
    </location>
</feature>
<dbReference type="PIRSF" id="PIRSF001359">
    <property type="entry name" value="F_bP_aldolase_II"/>
    <property type="match status" value="1"/>
</dbReference>
<feature type="binding site" evidence="3">
    <location>
        <position position="150"/>
    </location>
    <ligand>
        <name>Zn(2+)</name>
        <dbReference type="ChEBI" id="CHEBI:29105"/>
        <label>2</label>
    </ligand>
</feature>
<accession>A0A1Y1S1K4</accession>
<dbReference type="GO" id="GO:0005975">
    <property type="term" value="P:carbohydrate metabolic process"/>
    <property type="evidence" value="ECO:0007669"/>
    <property type="project" value="InterPro"/>
</dbReference>
<evidence type="ECO:0000313" key="4">
    <source>
        <dbReference type="EMBL" id="ORC37379.1"/>
    </source>
</evidence>
<feature type="binding site" evidence="3">
    <location>
        <position position="194"/>
    </location>
    <ligand>
        <name>Zn(2+)</name>
        <dbReference type="ChEBI" id="CHEBI:29105"/>
        <label>1</label>
        <note>catalytic</note>
    </ligand>
</feature>
<proteinExistence type="predicted"/>
<organism evidence="4 5">
    <name type="scientific">Marispirochaeta aestuarii</name>
    <dbReference type="NCBI Taxonomy" id="1963862"/>
    <lineage>
        <taxon>Bacteria</taxon>
        <taxon>Pseudomonadati</taxon>
        <taxon>Spirochaetota</taxon>
        <taxon>Spirochaetia</taxon>
        <taxon>Spirochaetales</taxon>
        <taxon>Spirochaetaceae</taxon>
        <taxon>Marispirochaeta</taxon>
    </lineage>
</organism>
<feature type="binding site" evidence="2">
    <location>
        <begin position="229"/>
        <end position="231"/>
    </location>
    <ligand>
        <name>dihydroxyacetone phosphate</name>
        <dbReference type="ChEBI" id="CHEBI:57642"/>
    </ligand>
</feature>
<feature type="binding site" evidence="2">
    <location>
        <position position="195"/>
    </location>
    <ligand>
        <name>dihydroxyacetone phosphate</name>
        <dbReference type="ChEBI" id="CHEBI:57642"/>
    </ligand>
</feature>
<dbReference type="PANTHER" id="PTHR30304">
    <property type="entry name" value="D-TAGATOSE-1,6-BISPHOSPHATE ALDOLASE"/>
    <property type="match status" value="1"/>
</dbReference>
<evidence type="ECO:0000256" key="3">
    <source>
        <dbReference type="PIRSR" id="PIRSR001359-3"/>
    </source>
</evidence>
<dbReference type="GO" id="GO:0016832">
    <property type="term" value="F:aldehyde-lyase activity"/>
    <property type="evidence" value="ECO:0007669"/>
    <property type="project" value="InterPro"/>
</dbReference>
<dbReference type="Proteomes" id="UP000192343">
    <property type="component" value="Unassembled WGS sequence"/>
</dbReference>
<name>A0A1Y1S1K4_9SPIO</name>
<keyword evidence="3" id="KW-0862">Zinc</keyword>
<dbReference type="EMBL" id="MWQY01000003">
    <property type="protein sequence ID" value="ORC37379.1"/>
    <property type="molecule type" value="Genomic_DNA"/>
</dbReference>
<evidence type="ECO:0000256" key="2">
    <source>
        <dbReference type="PIRSR" id="PIRSR001359-2"/>
    </source>
</evidence>
<dbReference type="AlphaFoldDB" id="A0A1Y1S1K4"/>
<dbReference type="RefSeq" id="WP_083048593.1">
    <property type="nucleotide sequence ID" value="NZ_MWQY01000003.1"/>
</dbReference>
<evidence type="ECO:0000313" key="5">
    <source>
        <dbReference type="Proteomes" id="UP000192343"/>
    </source>
</evidence>
<protein>
    <recommendedName>
        <fullName evidence="6">Fructose-bisphosphate aldolase</fullName>
    </recommendedName>
</protein>
<reference evidence="4 5" key="1">
    <citation type="submission" date="2017-03" db="EMBL/GenBank/DDBJ databases">
        <title>Draft Genome sequence of Marispirochaeta sp. strain JC444.</title>
        <authorList>
            <person name="Shivani Y."/>
            <person name="Subhash Y."/>
            <person name="Sasikala C."/>
            <person name="Ramana C."/>
        </authorList>
    </citation>
    <scope>NUCLEOTIDE SEQUENCE [LARGE SCALE GENOMIC DNA]</scope>
    <source>
        <strain evidence="4 5">JC444</strain>
    </source>
</reference>
<dbReference type="SUPFAM" id="SSF51569">
    <property type="entry name" value="Aldolase"/>
    <property type="match status" value="1"/>
</dbReference>
<evidence type="ECO:0008006" key="6">
    <source>
        <dbReference type="Google" id="ProtNLM"/>
    </source>
</evidence>
<keyword evidence="5" id="KW-1185">Reference proteome</keyword>
<dbReference type="Pfam" id="PF01116">
    <property type="entry name" value="F_bP_aldolase"/>
    <property type="match status" value="1"/>
</dbReference>
<comment type="cofactor">
    <cofactor evidence="3">
        <name>Zn(2+)</name>
        <dbReference type="ChEBI" id="CHEBI:29105"/>
    </cofactor>
    <text evidence="3">Binds 2 Zn(2+) ions per subunit. One is catalytic and the other provides a structural contribution.</text>
</comment>
<dbReference type="OrthoDB" id="9803995at2"/>
<feature type="binding site" evidence="2">
    <location>
        <begin position="271"/>
        <end position="274"/>
    </location>
    <ligand>
        <name>dihydroxyacetone phosphate</name>
        <dbReference type="ChEBI" id="CHEBI:57642"/>
    </ligand>
</feature>
<dbReference type="PANTHER" id="PTHR30304:SF0">
    <property type="entry name" value="D-TAGATOSE-1,6-BISPHOSPHATE ALDOLASE SUBUNIT GATY-RELATED"/>
    <property type="match status" value="1"/>
</dbReference>
<feature type="binding site" evidence="3">
    <location>
        <position position="120"/>
    </location>
    <ligand>
        <name>Zn(2+)</name>
        <dbReference type="ChEBI" id="CHEBI:29105"/>
        <label>2</label>
    </ligand>
</feature>
<sequence>MNLVPMYQILEPTIEKRYAHGAFNITCFQQLKAALDIHEVFRTPAIIQIGMIAISFLGSAKDMNNSTLDEKEFGAKNVISMIEKLKHAYSIPVALNADHVKDLDTIKMLIENGFTSVMIDASNLPYKENVDITREVKRLAKPYDVTVEAELGILAGEEENIFSETSTYTNPMLVTDFVKKTGIDCLALSFGTKHGVNKGSNVKLRKEIITAARENLLHSGLRTVLVSHGSSTVPKYIVEDINKNGGDLVKAEGIDVDELKSAIKEGVGKINIDTDMRLSITRNIRELIMSEKNKGNIESKIFTYLQENSHEIDFRKILAPVKEMLLTGDAADEFEKKICQKIELGTKEIVGQLLVNFGAVGRI</sequence>
<keyword evidence="3" id="KW-0479">Metal-binding</keyword>
<feature type="binding site" evidence="3">
    <location>
        <position position="228"/>
    </location>
    <ligand>
        <name>Zn(2+)</name>
        <dbReference type="ChEBI" id="CHEBI:29105"/>
        <label>1</label>
        <note>catalytic</note>
    </ligand>
</feature>
<dbReference type="GO" id="GO:0008270">
    <property type="term" value="F:zinc ion binding"/>
    <property type="evidence" value="ECO:0007669"/>
    <property type="project" value="InterPro"/>
</dbReference>
<comment type="caution">
    <text evidence="4">The sequence shown here is derived from an EMBL/GenBank/DDBJ whole genome shotgun (WGS) entry which is preliminary data.</text>
</comment>
<dbReference type="InterPro" id="IPR000771">
    <property type="entry name" value="FBA_II"/>
</dbReference>
<dbReference type="InterPro" id="IPR050246">
    <property type="entry name" value="Class_II_FBP_aldolase"/>
</dbReference>
<feature type="binding site" evidence="3">
    <location>
        <position position="99"/>
    </location>
    <ligand>
        <name>Zn(2+)</name>
        <dbReference type="ChEBI" id="CHEBI:29105"/>
        <label>1</label>
        <note>catalytic</note>
    </ligand>
</feature>
<dbReference type="InterPro" id="IPR013785">
    <property type="entry name" value="Aldolase_TIM"/>
</dbReference>